<proteinExistence type="inferred from homology"/>
<evidence type="ECO:0000256" key="1">
    <source>
        <dbReference type="RuleBase" id="RU365071"/>
    </source>
</evidence>
<protein>
    <recommendedName>
        <fullName evidence="1">Non-structural maintenance of chromosomes element 4</fullName>
    </recommendedName>
</protein>
<comment type="similarity">
    <text evidence="1">Belongs to the NSE4 family.</text>
</comment>
<comment type="caution">
    <text evidence="3">The sequence shown here is derived from an EMBL/GenBank/DDBJ whole genome shotgun (WGS) entry which is preliminary data.</text>
</comment>
<evidence type="ECO:0000313" key="4">
    <source>
        <dbReference type="Proteomes" id="UP000324897"/>
    </source>
</evidence>
<comment type="subcellular location">
    <subcellularLocation>
        <location evidence="1">Nucleus</location>
    </subcellularLocation>
</comment>
<feature type="compositionally biased region" description="Basic residues" evidence="2">
    <location>
        <begin position="288"/>
        <end position="298"/>
    </location>
</feature>
<evidence type="ECO:0000256" key="2">
    <source>
        <dbReference type="SAM" id="MobiDB-lite"/>
    </source>
</evidence>
<keyword evidence="1" id="KW-0539">Nucleus</keyword>
<sequence length="305" mass="33847">MIRDEKDDPDLGVFDPAMSKMEKLHEQVQRPMEQLADGEALLDLASVLVSATKSENREGPTPSQFVASLLRKFGVGPSPLVDSDELFSWSNLATVASPLFMAATGCQTMQGPMDLAIKERRRRAVRRQSWRFDTSKPAVIDELAAEPDERNETDENMAVMFGLLRRNKLKDGRVAVNVDDKGDHYVIPKNAPAAGLIASGKVLSSQFVFRFDSKDWTIMKGIVEPGNELMPHRNCNHGDQQKDARSSPAGDGSRLGSDSIPRKQNKAFAKGEVMEDDLTNGRCGHDVPKRRKRSHAARKLFSDED</sequence>
<keyword evidence="4" id="KW-1185">Reference proteome</keyword>
<organism evidence="3 4">
    <name type="scientific">Eragrostis curvula</name>
    <name type="common">weeping love grass</name>
    <dbReference type="NCBI Taxonomy" id="38414"/>
    <lineage>
        <taxon>Eukaryota</taxon>
        <taxon>Viridiplantae</taxon>
        <taxon>Streptophyta</taxon>
        <taxon>Embryophyta</taxon>
        <taxon>Tracheophyta</taxon>
        <taxon>Spermatophyta</taxon>
        <taxon>Magnoliopsida</taxon>
        <taxon>Liliopsida</taxon>
        <taxon>Poales</taxon>
        <taxon>Poaceae</taxon>
        <taxon>PACMAD clade</taxon>
        <taxon>Chloridoideae</taxon>
        <taxon>Eragrostideae</taxon>
        <taxon>Eragrostidinae</taxon>
        <taxon>Eragrostis</taxon>
    </lineage>
</organism>
<dbReference type="AlphaFoldDB" id="A0A5J9T1I3"/>
<dbReference type="Proteomes" id="UP000324897">
    <property type="component" value="Unassembled WGS sequence"/>
</dbReference>
<feature type="region of interest" description="Disordered" evidence="2">
    <location>
        <begin position="226"/>
        <end position="305"/>
    </location>
</feature>
<keyword evidence="1" id="KW-0234">DNA repair</keyword>
<dbReference type="Gramene" id="TVU05213">
    <property type="protein sequence ID" value="TVU05213"/>
    <property type="gene ID" value="EJB05_48367"/>
</dbReference>
<comment type="function">
    <text evidence="1">Component of the SMC5-SMC6 complex, that promotes sister chromatid alignment after DNA damage and facilitates double-stranded DNA breaks (DSBs) repair via homologous recombination between sister chromatids.</text>
</comment>
<keyword evidence="1" id="KW-0233">DNA recombination</keyword>
<accession>A0A5J9T1I3</accession>
<name>A0A5J9T1I3_9POAL</name>
<dbReference type="PANTHER" id="PTHR16140">
    <property type="entry name" value="NON-STRUCTURAL MAINTENANCE OF CHROMOSOMES ELEMENT 4"/>
    <property type="match status" value="1"/>
</dbReference>
<evidence type="ECO:0000313" key="3">
    <source>
        <dbReference type="EMBL" id="TVU05213.1"/>
    </source>
</evidence>
<dbReference type="EMBL" id="RWGY01000051">
    <property type="protein sequence ID" value="TVU05213.1"/>
    <property type="molecule type" value="Genomic_DNA"/>
</dbReference>
<gene>
    <name evidence="3" type="ORF">EJB05_48367</name>
</gene>
<dbReference type="GO" id="GO:0030915">
    <property type="term" value="C:Smc5-Smc6 complex"/>
    <property type="evidence" value="ECO:0007669"/>
    <property type="project" value="UniProtKB-UniRule"/>
</dbReference>
<dbReference type="GO" id="GO:0006281">
    <property type="term" value="P:DNA repair"/>
    <property type="evidence" value="ECO:0007669"/>
    <property type="project" value="UniProtKB-UniRule"/>
</dbReference>
<dbReference type="GO" id="GO:0005634">
    <property type="term" value="C:nucleus"/>
    <property type="evidence" value="ECO:0007669"/>
    <property type="project" value="UniProtKB-SubCell"/>
</dbReference>
<dbReference type="InterPro" id="IPR027786">
    <property type="entry name" value="Nse4/EID"/>
</dbReference>
<dbReference type="GO" id="GO:0006310">
    <property type="term" value="P:DNA recombination"/>
    <property type="evidence" value="ECO:0007669"/>
    <property type="project" value="UniProtKB-UniRule"/>
</dbReference>
<dbReference type="OrthoDB" id="361242at2759"/>
<keyword evidence="1" id="KW-0227">DNA damage</keyword>
<comment type="subunit">
    <text evidence="1">Component of the SMC5-SMC6 complex.</text>
</comment>
<dbReference type="PANTHER" id="PTHR16140:SF15">
    <property type="entry name" value="NON-STRUCTURAL MAINTENANCE OF CHROMOSOMES ELEMENT 4"/>
    <property type="match status" value="1"/>
</dbReference>
<reference evidence="3 4" key="1">
    <citation type="journal article" date="2019" name="Sci. Rep.">
        <title>A high-quality genome of Eragrostis curvula grass provides insights into Poaceae evolution and supports new strategies to enhance forage quality.</title>
        <authorList>
            <person name="Carballo J."/>
            <person name="Santos B.A.C.M."/>
            <person name="Zappacosta D."/>
            <person name="Garbus I."/>
            <person name="Selva J.P."/>
            <person name="Gallo C.A."/>
            <person name="Diaz A."/>
            <person name="Albertini E."/>
            <person name="Caccamo M."/>
            <person name="Echenique V."/>
        </authorList>
    </citation>
    <scope>NUCLEOTIDE SEQUENCE [LARGE SCALE GENOMIC DNA]</scope>
    <source>
        <strain evidence="4">cv. Victoria</strain>
        <tissue evidence="3">Leaf</tissue>
    </source>
</reference>